<evidence type="ECO:0000256" key="4">
    <source>
        <dbReference type="ARBA" id="ARBA00023163"/>
    </source>
</evidence>
<evidence type="ECO:0000256" key="5">
    <source>
        <dbReference type="ARBA" id="ARBA00024867"/>
    </source>
</evidence>
<dbReference type="PANTHER" id="PTHR48111">
    <property type="entry name" value="REGULATOR OF RPOS"/>
    <property type="match status" value="1"/>
</dbReference>
<dbReference type="GO" id="GO:0000156">
    <property type="term" value="F:phosphorelay response regulator activity"/>
    <property type="evidence" value="ECO:0007669"/>
    <property type="project" value="TreeGrafter"/>
</dbReference>
<sequence length="226" mass="25271">MYKIMVIEDDPAIREELEVLLKNALYEPVCPQSFEDPAGQILRESPDLVLLDVNLPGENGIQVCRKLRNTSDVPVIFVTSRNTSMDELECITGGGDDYISKPYQAPILLARIAAVLKRSGAPAEEERTLTYRDVTLDLLSCSIRKNGREAELSKNEFRILNALFLHPGEVVSRADLIEYLWDNQIFIDDNTLSVNMTRIRAKLAGIGAGDLIETKRGMGYKLGSRE</sequence>
<feature type="domain" description="Response regulatory" evidence="8">
    <location>
        <begin position="3"/>
        <end position="116"/>
    </location>
</feature>
<dbReference type="GO" id="GO:0006355">
    <property type="term" value="P:regulation of DNA-templated transcription"/>
    <property type="evidence" value="ECO:0007669"/>
    <property type="project" value="InterPro"/>
</dbReference>
<dbReference type="GO" id="GO:0000976">
    <property type="term" value="F:transcription cis-regulatory region binding"/>
    <property type="evidence" value="ECO:0007669"/>
    <property type="project" value="TreeGrafter"/>
</dbReference>
<dbReference type="InterPro" id="IPR039420">
    <property type="entry name" value="WalR-like"/>
</dbReference>
<keyword evidence="4" id="KW-0804">Transcription</keyword>
<dbReference type="GO" id="GO:0032993">
    <property type="term" value="C:protein-DNA complex"/>
    <property type="evidence" value="ECO:0007669"/>
    <property type="project" value="TreeGrafter"/>
</dbReference>
<dbReference type="EMBL" id="JACRYT010000013">
    <property type="protein sequence ID" value="MBC6680427.1"/>
    <property type="molecule type" value="Genomic_DNA"/>
</dbReference>
<dbReference type="Gene3D" id="1.10.10.10">
    <property type="entry name" value="Winged helix-like DNA-binding domain superfamily/Winged helix DNA-binding domain"/>
    <property type="match status" value="1"/>
</dbReference>
<feature type="modified residue" description="4-aspartylphosphate" evidence="6">
    <location>
        <position position="52"/>
    </location>
</feature>
<dbReference type="SMART" id="SM00448">
    <property type="entry name" value="REC"/>
    <property type="match status" value="1"/>
</dbReference>
<protein>
    <recommendedName>
        <fullName evidence="1">Stage 0 sporulation protein A homolog</fullName>
    </recommendedName>
</protein>
<keyword evidence="2" id="KW-0805">Transcription regulation</keyword>
<evidence type="ECO:0000313" key="10">
    <source>
        <dbReference type="EMBL" id="MBC6680427.1"/>
    </source>
</evidence>
<dbReference type="GO" id="GO:0005829">
    <property type="term" value="C:cytosol"/>
    <property type="evidence" value="ECO:0007669"/>
    <property type="project" value="TreeGrafter"/>
</dbReference>
<dbReference type="AlphaFoldDB" id="A0A923SR83"/>
<dbReference type="InterPro" id="IPR001867">
    <property type="entry name" value="OmpR/PhoB-type_DNA-bd"/>
</dbReference>
<evidence type="ECO:0000256" key="3">
    <source>
        <dbReference type="ARBA" id="ARBA00023125"/>
    </source>
</evidence>
<accession>A0A923SR83</accession>
<dbReference type="PROSITE" id="PS50110">
    <property type="entry name" value="RESPONSE_REGULATORY"/>
    <property type="match status" value="1"/>
</dbReference>
<dbReference type="Proteomes" id="UP000602647">
    <property type="component" value="Unassembled WGS sequence"/>
</dbReference>
<dbReference type="RefSeq" id="WP_187303527.1">
    <property type="nucleotide sequence ID" value="NZ_JACRYT010000013.1"/>
</dbReference>
<evidence type="ECO:0000259" key="8">
    <source>
        <dbReference type="PROSITE" id="PS50110"/>
    </source>
</evidence>
<evidence type="ECO:0000256" key="7">
    <source>
        <dbReference type="PROSITE-ProRule" id="PRU01091"/>
    </source>
</evidence>
<dbReference type="PROSITE" id="PS51755">
    <property type="entry name" value="OMPR_PHOB"/>
    <property type="match status" value="1"/>
</dbReference>
<dbReference type="PANTHER" id="PTHR48111:SF43">
    <property type="entry name" value="STAGE 0 SPORULATION PROTEIN A HOMOLOG"/>
    <property type="match status" value="1"/>
</dbReference>
<evidence type="ECO:0000259" key="9">
    <source>
        <dbReference type="PROSITE" id="PS51755"/>
    </source>
</evidence>
<organism evidence="10 11">
    <name type="scientific">Zhenpiania hominis</name>
    <dbReference type="NCBI Taxonomy" id="2763644"/>
    <lineage>
        <taxon>Bacteria</taxon>
        <taxon>Bacillati</taxon>
        <taxon>Bacillota</taxon>
        <taxon>Clostridia</taxon>
        <taxon>Peptostreptococcales</taxon>
        <taxon>Anaerovoracaceae</taxon>
        <taxon>Zhenpiania</taxon>
    </lineage>
</organism>
<dbReference type="InterPro" id="IPR001789">
    <property type="entry name" value="Sig_transdc_resp-reg_receiver"/>
</dbReference>
<keyword evidence="11" id="KW-1185">Reference proteome</keyword>
<feature type="DNA-binding region" description="OmpR/PhoB-type" evidence="7">
    <location>
        <begin position="126"/>
        <end position="224"/>
    </location>
</feature>
<comment type="function">
    <text evidence="5">May play the central regulatory role in sporulation. It may be an element of the effector pathway responsible for the activation of sporulation genes in response to nutritional stress. Spo0A may act in concert with spo0H (a sigma factor) to control the expression of some genes that are critical to the sporulation process.</text>
</comment>
<evidence type="ECO:0000256" key="1">
    <source>
        <dbReference type="ARBA" id="ARBA00018672"/>
    </source>
</evidence>
<feature type="domain" description="OmpR/PhoB-type" evidence="9">
    <location>
        <begin position="126"/>
        <end position="224"/>
    </location>
</feature>
<comment type="caution">
    <text evidence="10">The sequence shown here is derived from an EMBL/GenBank/DDBJ whole genome shotgun (WGS) entry which is preliminary data.</text>
</comment>
<evidence type="ECO:0000256" key="6">
    <source>
        <dbReference type="PROSITE-ProRule" id="PRU00169"/>
    </source>
</evidence>
<dbReference type="CDD" id="cd00383">
    <property type="entry name" value="trans_reg_C"/>
    <property type="match status" value="1"/>
</dbReference>
<proteinExistence type="predicted"/>
<keyword evidence="3 7" id="KW-0238">DNA-binding</keyword>
<reference evidence="10" key="1">
    <citation type="submission" date="2020-08" db="EMBL/GenBank/DDBJ databases">
        <title>Genome public.</title>
        <authorList>
            <person name="Liu C."/>
            <person name="Sun Q."/>
        </authorList>
    </citation>
    <scope>NUCLEOTIDE SEQUENCE</scope>
    <source>
        <strain evidence="10">BX12</strain>
    </source>
</reference>
<dbReference type="InterPro" id="IPR036388">
    <property type="entry name" value="WH-like_DNA-bd_sf"/>
</dbReference>
<dbReference type="InterPro" id="IPR011006">
    <property type="entry name" value="CheY-like_superfamily"/>
</dbReference>
<dbReference type="Pfam" id="PF00072">
    <property type="entry name" value="Response_reg"/>
    <property type="match status" value="1"/>
</dbReference>
<name>A0A923SR83_9FIRM</name>
<gene>
    <name evidence="10" type="ORF">H9L42_11415</name>
</gene>
<dbReference type="SMART" id="SM00862">
    <property type="entry name" value="Trans_reg_C"/>
    <property type="match status" value="1"/>
</dbReference>
<evidence type="ECO:0000256" key="2">
    <source>
        <dbReference type="ARBA" id="ARBA00023015"/>
    </source>
</evidence>
<dbReference type="SUPFAM" id="SSF52172">
    <property type="entry name" value="CheY-like"/>
    <property type="match status" value="1"/>
</dbReference>
<evidence type="ECO:0000313" key="11">
    <source>
        <dbReference type="Proteomes" id="UP000602647"/>
    </source>
</evidence>
<dbReference type="Pfam" id="PF00486">
    <property type="entry name" value="Trans_reg_C"/>
    <property type="match status" value="1"/>
</dbReference>
<keyword evidence="6" id="KW-0597">Phosphoprotein</keyword>
<dbReference type="Gene3D" id="3.40.50.2300">
    <property type="match status" value="1"/>
</dbReference>